<dbReference type="PROSITE" id="PS50885">
    <property type="entry name" value="HAMP"/>
    <property type="match status" value="1"/>
</dbReference>
<dbReference type="CDD" id="cd00130">
    <property type="entry name" value="PAS"/>
    <property type="match status" value="1"/>
</dbReference>
<dbReference type="Pfam" id="PF00512">
    <property type="entry name" value="HisKA"/>
    <property type="match status" value="1"/>
</dbReference>
<dbReference type="InterPro" id="IPR000014">
    <property type="entry name" value="PAS"/>
</dbReference>
<dbReference type="GO" id="GO:0000155">
    <property type="term" value="F:phosphorelay sensor kinase activity"/>
    <property type="evidence" value="ECO:0007669"/>
    <property type="project" value="InterPro"/>
</dbReference>
<keyword evidence="5" id="KW-0808">Transferase</keyword>
<dbReference type="Pfam" id="PF02518">
    <property type="entry name" value="HATPase_c"/>
    <property type="match status" value="1"/>
</dbReference>
<dbReference type="InterPro" id="IPR003660">
    <property type="entry name" value="HAMP_dom"/>
</dbReference>
<dbReference type="InterPro" id="IPR004358">
    <property type="entry name" value="Sig_transdc_His_kin-like_C"/>
</dbReference>
<dbReference type="PROSITE" id="PS50109">
    <property type="entry name" value="HIS_KIN"/>
    <property type="match status" value="1"/>
</dbReference>
<evidence type="ECO:0000313" key="13">
    <source>
        <dbReference type="Proteomes" id="UP000469385"/>
    </source>
</evidence>
<dbReference type="Gene3D" id="1.10.287.130">
    <property type="match status" value="1"/>
</dbReference>
<evidence type="ECO:0000256" key="9">
    <source>
        <dbReference type="SAM" id="Phobius"/>
    </source>
</evidence>
<dbReference type="AlphaFoldDB" id="A0A6N8IVV3"/>
<dbReference type="CDD" id="cd12915">
    <property type="entry name" value="PDC2_DGC_like"/>
    <property type="match status" value="1"/>
</dbReference>
<evidence type="ECO:0000256" key="8">
    <source>
        <dbReference type="SAM" id="Coils"/>
    </source>
</evidence>
<dbReference type="EMBL" id="WSEL01000009">
    <property type="protein sequence ID" value="MVQ30918.1"/>
    <property type="molecule type" value="Genomic_DNA"/>
</dbReference>
<feature type="transmembrane region" description="Helical" evidence="9">
    <location>
        <begin position="375"/>
        <end position="397"/>
    </location>
</feature>
<evidence type="ECO:0000313" key="12">
    <source>
        <dbReference type="EMBL" id="MVQ30918.1"/>
    </source>
</evidence>
<keyword evidence="4" id="KW-0597">Phosphoprotein</keyword>
<proteinExistence type="predicted"/>
<dbReference type="InterPro" id="IPR035965">
    <property type="entry name" value="PAS-like_dom_sf"/>
</dbReference>
<evidence type="ECO:0000256" key="3">
    <source>
        <dbReference type="ARBA" id="ARBA00012438"/>
    </source>
</evidence>
<gene>
    <name evidence="12" type="ORF">GON04_15775</name>
</gene>
<dbReference type="PANTHER" id="PTHR42878:SF15">
    <property type="entry name" value="BACTERIOPHYTOCHROME"/>
    <property type="match status" value="1"/>
</dbReference>
<dbReference type="SMART" id="SM00388">
    <property type="entry name" value="HisKA"/>
    <property type="match status" value="1"/>
</dbReference>
<comment type="subcellular location">
    <subcellularLocation>
        <location evidence="2">Cell inner membrane</location>
        <topology evidence="2">Multi-pass membrane protein</topology>
    </subcellularLocation>
</comment>
<dbReference type="Pfam" id="PF00672">
    <property type="entry name" value="HAMP"/>
    <property type="match status" value="1"/>
</dbReference>
<dbReference type="SUPFAM" id="SSF47384">
    <property type="entry name" value="Homodimeric domain of signal transducing histidine kinase"/>
    <property type="match status" value="1"/>
</dbReference>
<dbReference type="CDD" id="cd00082">
    <property type="entry name" value="HisKA"/>
    <property type="match status" value="1"/>
</dbReference>
<dbReference type="FunFam" id="3.30.565.10:FF:000006">
    <property type="entry name" value="Sensor histidine kinase WalK"/>
    <property type="match status" value="1"/>
</dbReference>
<dbReference type="CDD" id="cd06225">
    <property type="entry name" value="HAMP"/>
    <property type="match status" value="1"/>
</dbReference>
<evidence type="ECO:0000259" key="10">
    <source>
        <dbReference type="PROSITE" id="PS50109"/>
    </source>
</evidence>
<dbReference type="InterPro" id="IPR003594">
    <property type="entry name" value="HATPase_dom"/>
</dbReference>
<dbReference type="InterPro" id="IPR005467">
    <property type="entry name" value="His_kinase_dom"/>
</dbReference>
<dbReference type="Gene3D" id="6.10.340.10">
    <property type="match status" value="1"/>
</dbReference>
<comment type="caution">
    <text evidence="12">The sequence shown here is derived from an EMBL/GenBank/DDBJ whole genome shotgun (WGS) entry which is preliminary data.</text>
</comment>
<dbReference type="SUPFAM" id="SSF158472">
    <property type="entry name" value="HAMP domain-like"/>
    <property type="match status" value="1"/>
</dbReference>
<reference evidence="12 13" key="1">
    <citation type="submission" date="2019-12" db="EMBL/GenBank/DDBJ databases">
        <authorList>
            <person name="Huq M.A."/>
        </authorList>
    </citation>
    <scope>NUCLEOTIDE SEQUENCE [LARGE SCALE GENOMIC DNA]</scope>
    <source>
        <strain evidence="12 13">MAH-25</strain>
    </source>
</reference>
<dbReference type="GO" id="GO:0007234">
    <property type="term" value="P:osmosensory signaling via phosphorelay pathway"/>
    <property type="evidence" value="ECO:0007669"/>
    <property type="project" value="TreeGrafter"/>
</dbReference>
<evidence type="ECO:0000256" key="7">
    <source>
        <dbReference type="ARBA" id="ARBA00023136"/>
    </source>
</evidence>
<keyword evidence="7 9" id="KW-0472">Membrane</keyword>
<dbReference type="PRINTS" id="PR00344">
    <property type="entry name" value="BCTRLSENSOR"/>
</dbReference>
<dbReference type="SUPFAM" id="SSF55785">
    <property type="entry name" value="PYP-like sensor domain (PAS domain)"/>
    <property type="match status" value="1"/>
</dbReference>
<evidence type="ECO:0000256" key="4">
    <source>
        <dbReference type="ARBA" id="ARBA00022553"/>
    </source>
</evidence>
<evidence type="ECO:0000256" key="6">
    <source>
        <dbReference type="ARBA" id="ARBA00022777"/>
    </source>
</evidence>
<keyword evidence="9" id="KW-1133">Transmembrane helix</keyword>
<keyword evidence="13" id="KW-1185">Reference proteome</keyword>
<accession>A0A6N8IVV3</accession>
<evidence type="ECO:0000256" key="5">
    <source>
        <dbReference type="ARBA" id="ARBA00022679"/>
    </source>
</evidence>
<keyword evidence="6" id="KW-0418">Kinase</keyword>
<name>A0A6N8IVV3_9BURK</name>
<evidence type="ECO:0000256" key="2">
    <source>
        <dbReference type="ARBA" id="ARBA00004429"/>
    </source>
</evidence>
<dbReference type="CDD" id="cd18773">
    <property type="entry name" value="PDC1_HK_sensor"/>
    <property type="match status" value="1"/>
</dbReference>
<dbReference type="Proteomes" id="UP000469385">
    <property type="component" value="Unassembled WGS sequence"/>
</dbReference>
<dbReference type="GO" id="GO:0005886">
    <property type="term" value="C:plasma membrane"/>
    <property type="evidence" value="ECO:0007669"/>
    <property type="project" value="UniProtKB-SubCell"/>
</dbReference>
<dbReference type="InterPro" id="IPR036097">
    <property type="entry name" value="HisK_dim/P_sf"/>
</dbReference>
<dbReference type="RefSeq" id="WP_157399021.1">
    <property type="nucleotide sequence ID" value="NZ_WSEL01000009.1"/>
</dbReference>
<dbReference type="SMART" id="SM00304">
    <property type="entry name" value="HAMP"/>
    <property type="match status" value="1"/>
</dbReference>
<feature type="domain" description="Histidine kinase" evidence="10">
    <location>
        <begin position="619"/>
        <end position="830"/>
    </location>
</feature>
<feature type="transmembrane region" description="Helical" evidence="9">
    <location>
        <begin position="61"/>
        <end position="81"/>
    </location>
</feature>
<dbReference type="PANTHER" id="PTHR42878">
    <property type="entry name" value="TWO-COMPONENT HISTIDINE KINASE"/>
    <property type="match status" value="1"/>
</dbReference>
<feature type="coiled-coil region" evidence="8">
    <location>
        <begin position="439"/>
        <end position="466"/>
    </location>
</feature>
<feature type="transmembrane region" description="Helical" evidence="9">
    <location>
        <begin position="22"/>
        <end position="41"/>
    </location>
</feature>
<dbReference type="SUPFAM" id="SSF55874">
    <property type="entry name" value="ATPase domain of HSP90 chaperone/DNA topoisomerase II/histidine kinase"/>
    <property type="match status" value="1"/>
</dbReference>
<keyword evidence="8" id="KW-0175">Coiled coil</keyword>
<organism evidence="12 13">
    <name type="scientific">Ramlibacter pinisoli</name>
    <dbReference type="NCBI Taxonomy" id="2682844"/>
    <lineage>
        <taxon>Bacteria</taxon>
        <taxon>Pseudomonadati</taxon>
        <taxon>Pseudomonadota</taxon>
        <taxon>Betaproteobacteria</taxon>
        <taxon>Burkholderiales</taxon>
        <taxon>Comamonadaceae</taxon>
        <taxon>Ramlibacter</taxon>
    </lineage>
</organism>
<comment type="catalytic activity">
    <reaction evidence="1">
        <text>ATP + protein L-histidine = ADP + protein N-phospho-L-histidine.</text>
        <dbReference type="EC" id="2.7.13.3"/>
    </reaction>
</comment>
<evidence type="ECO:0000259" key="11">
    <source>
        <dbReference type="PROSITE" id="PS50885"/>
    </source>
</evidence>
<protein>
    <recommendedName>
        <fullName evidence="3">histidine kinase</fullName>
        <ecNumber evidence="3">2.7.13.3</ecNumber>
    </recommendedName>
</protein>
<dbReference type="Gene3D" id="3.30.565.10">
    <property type="entry name" value="Histidine kinase-like ATPase, C-terminal domain"/>
    <property type="match status" value="1"/>
</dbReference>
<evidence type="ECO:0000256" key="1">
    <source>
        <dbReference type="ARBA" id="ARBA00000085"/>
    </source>
</evidence>
<dbReference type="SMART" id="SM00387">
    <property type="entry name" value="HATPase_c"/>
    <property type="match status" value="1"/>
</dbReference>
<dbReference type="InterPro" id="IPR036890">
    <property type="entry name" value="HATPase_C_sf"/>
</dbReference>
<feature type="transmembrane region" description="Helical" evidence="9">
    <location>
        <begin position="108"/>
        <end position="129"/>
    </location>
</feature>
<dbReference type="InterPro" id="IPR050351">
    <property type="entry name" value="BphY/WalK/GraS-like"/>
</dbReference>
<sequence>MNEELVRTDAPTRLADWLQRRAGALVLAAGYLLFGLLWILFSDSAGQLLFTTPESLTVFQSWKGGGFVLLSALFVYAVLALRRHRSPDEASTLLPPQLQPSGRGRLPVVVLLSLLVLATGLPMVALLGWNVSRDTRLQVDAADRLVRDVARNTASDVASFFNSQQRIAASLAQRDAVRALDPAACDPLLPELAAIHEAVFEISSFHADGRLACGRPERRNLPPPAWTQALQRTRAPLVAPLGREGVADVWRFAVVQPVFGADGALRGAVEMVLPVSALVPLVETPLPDGGAVVLVDPLRQRAGRFPGGLEYVGTRASDPGVVQRMAVDLPDATTTRARGPDGVERLTGVAPVGRTGWYVAAGVPVASIYGPARTAFLHSLLVGLAIVALCVWLVLVIGRSITGPLQGLRRTAAGAAVGDFSVRAPERGPAELAAVAAGFNQMLERLPELQRELRESELRNRNLLEKISSNVPGAIFMFQMLPDGHTRIPFASQGLRAVFELDPADVAHDARPAFERLHPLDRDRVEQLVAGSARSLEPLVAEYRLLLPRAGLRHVLTNALPELAADGSVIFYGSVIDVSSLHQAQQALEEANRTLEQRIGERTAELAQTNQALESFSYSVAHDLRAPLASIDGFAQAMTEALDRDDPWRARGYAARVVANAARMNLLIEGFLALARAGREPLVDSPVDLQRLLSEVLAEVPRPPAARIEVQPLPRVLADQATLRQVWHNLLSNAVKYSGRREQPVVRVACERGDGELVFSVQDNGAGFDPAYAGKLFTPFSRLHKADEFEGTGVGLALVRRIVERHGGRIWARSEPDRGATFSFTLPLERLLAGGASAAPGVAGGS</sequence>
<dbReference type="GO" id="GO:0030295">
    <property type="term" value="F:protein kinase activator activity"/>
    <property type="evidence" value="ECO:0007669"/>
    <property type="project" value="TreeGrafter"/>
</dbReference>
<dbReference type="Gene3D" id="3.30.450.20">
    <property type="entry name" value="PAS domain"/>
    <property type="match status" value="2"/>
</dbReference>
<feature type="domain" description="HAMP" evidence="11">
    <location>
        <begin position="399"/>
        <end position="451"/>
    </location>
</feature>
<dbReference type="EC" id="2.7.13.3" evidence="3"/>
<dbReference type="InterPro" id="IPR003661">
    <property type="entry name" value="HisK_dim/P_dom"/>
</dbReference>
<keyword evidence="9" id="KW-0812">Transmembrane</keyword>
<dbReference type="GO" id="GO:0000156">
    <property type="term" value="F:phosphorelay response regulator activity"/>
    <property type="evidence" value="ECO:0007669"/>
    <property type="project" value="TreeGrafter"/>
</dbReference>